<evidence type="ECO:0008006" key="4">
    <source>
        <dbReference type="Google" id="ProtNLM"/>
    </source>
</evidence>
<evidence type="ECO:0000256" key="1">
    <source>
        <dbReference type="SAM" id="MobiDB-lite"/>
    </source>
</evidence>
<evidence type="ECO:0000313" key="3">
    <source>
        <dbReference type="Proteomes" id="UP000635606"/>
    </source>
</evidence>
<comment type="caution">
    <text evidence="2">The sequence shown here is derived from an EMBL/GenBank/DDBJ whole genome shotgun (WGS) entry which is preliminary data.</text>
</comment>
<dbReference type="NCBIfam" id="TIGR03544">
    <property type="entry name" value="DivI1A_domain"/>
    <property type="match status" value="1"/>
</dbReference>
<feature type="region of interest" description="Disordered" evidence="1">
    <location>
        <begin position="118"/>
        <end position="179"/>
    </location>
</feature>
<feature type="compositionally biased region" description="Basic and acidic residues" evidence="1">
    <location>
        <begin position="167"/>
        <end position="179"/>
    </location>
</feature>
<dbReference type="InterPro" id="IPR019933">
    <property type="entry name" value="DivIVA_domain"/>
</dbReference>
<accession>A0A8J4EH64</accession>
<gene>
    <name evidence="2" type="ORF">Voc01_093150</name>
</gene>
<evidence type="ECO:0000313" key="2">
    <source>
        <dbReference type="EMBL" id="GIJ74398.1"/>
    </source>
</evidence>
<reference evidence="2" key="1">
    <citation type="submission" date="2021-01" db="EMBL/GenBank/DDBJ databases">
        <title>Whole genome shotgun sequence of Virgisporangium ochraceum NBRC 16418.</title>
        <authorList>
            <person name="Komaki H."/>
            <person name="Tamura T."/>
        </authorList>
    </citation>
    <scope>NUCLEOTIDE SEQUENCE</scope>
    <source>
        <strain evidence="2">NBRC 16418</strain>
    </source>
</reference>
<dbReference type="AlphaFoldDB" id="A0A8J4EH64"/>
<sequence length="179" mass="19374">MTLLYVLLGALVVGAVAFGVAVLVTGADPGLAAEEPEGSSVPLPGHRPLAEQDFQALRFDTGLRGYRMSQVDSALRRAAYDVGYKTELVAVLEAEVSALREGRQEEADELRKARIAALGEQQHRPDPDLDENGNENQIENQIENLNRDAAPEPEEATADEPEPVQLTKDDKSEAVGERS</sequence>
<keyword evidence="3" id="KW-1185">Reference proteome</keyword>
<dbReference type="Proteomes" id="UP000635606">
    <property type="component" value="Unassembled WGS sequence"/>
</dbReference>
<dbReference type="EMBL" id="BOPH01000134">
    <property type="protein sequence ID" value="GIJ74398.1"/>
    <property type="molecule type" value="Genomic_DNA"/>
</dbReference>
<organism evidence="2 3">
    <name type="scientific">Virgisporangium ochraceum</name>
    <dbReference type="NCBI Taxonomy" id="65505"/>
    <lineage>
        <taxon>Bacteria</taxon>
        <taxon>Bacillati</taxon>
        <taxon>Actinomycetota</taxon>
        <taxon>Actinomycetes</taxon>
        <taxon>Micromonosporales</taxon>
        <taxon>Micromonosporaceae</taxon>
        <taxon>Virgisporangium</taxon>
    </lineage>
</organism>
<dbReference type="RefSeq" id="WP_203934198.1">
    <property type="nucleotide sequence ID" value="NZ_BOPH01000134.1"/>
</dbReference>
<feature type="compositionally biased region" description="Low complexity" evidence="1">
    <location>
        <begin position="134"/>
        <end position="144"/>
    </location>
</feature>
<proteinExistence type="predicted"/>
<name>A0A8J4EH64_9ACTN</name>
<feature type="compositionally biased region" description="Acidic residues" evidence="1">
    <location>
        <begin position="151"/>
        <end position="162"/>
    </location>
</feature>
<protein>
    <recommendedName>
        <fullName evidence="4">DivIVA domain-containing protein</fullName>
    </recommendedName>
</protein>